<dbReference type="EMBL" id="CP113864">
    <property type="protein sequence ID" value="WAM31620.1"/>
    <property type="molecule type" value="Genomic_DNA"/>
</dbReference>
<gene>
    <name evidence="1" type="ORF">OTJ99_000046</name>
</gene>
<sequence length="85" mass="9753">MIEILKNILLPQAFLVLLVAFIVLASSSRIEISLFELLFKRQFILFHFDQKSHLSTSGSKILRFDLYAVSRRFDMVFAKFLAAAG</sequence>
<accession>A0ABY7BIS7</accession>
<proteinExistence type="predicted"/>
<keyword evidence="2" id="KW-1185">Reference proteome</keyword>
<evidence type="ECO:0000313" key="2">
    <source>
        <dbReference type="Proteomes" id="UP001164745"/>
    </source>
</evidence>
<evidence type="ECO:0000313" key="1">
    <source>
        <dbReference type="EMBL" id="WAM31620.1"/>
    </source>
</evidence>
<organism evidence="1 2">
    <name type="scientific">Caldicellulosiruptor naganoensis</name>
    <dbReference type="NCBI Taxonomy" id="29324"/>
    <lineage>
        <taxon>Bacteria</taxon>
        <taxon>Bacillati</taxon>
        <taxon>Bacillota</taxon>
        <taxon>Bacillota incertae sedis</taxon>
        <taxon>Caldicellulosiruptorales</taxon>
        <taxon>Caldicellulosiruptoraceae</taxon>
        <taxon>Caldicellulosiruptor</taxon>
    </lineage>
</organism>
<dbReference type="Proteomes" id="UP001164745">
    <property type="component" value="Chromosome"/>
</dbReference>
<name>A0ABY7BIS7_9FIRM</name>
<evidence type="ECO:0008006" key="3">
    <source>
        <dbReference type="Google" id="ProtNLM"/>
    </source>
</evidence>
<dbReference type="RefSeq" id="WP_045165992.1">
    <property type="nucleotide sequence ID" value="NZ_CP113864.1"/>
</dbReference>
<protein>
    <recommendedName>
        <fullName evidence="3">Secreted protein</fullName>
    </recommendedName>
</protein>
<reference evidence="1" key="1">
    <citation type="submission" date="2022-12" db="EMBL/GenBank/DDBJ databases">
        <authorList>
            <person name="Bing R.G."/>
            <person name="Willard D.J."/>
            <person name="Manesh M.J.H."/>
            <person name="Laemthong T."/>
            <person name="Crosby J.R."/>
            <person name="Kelly R.M."/>
        </authorList>
    </citation>
    <scope>NUCLEOTIDE SEQUENCE</scope>
    <source>
        <strain evidence="1">DSM 8991</strain>
    </source>
</reference>